<comment type="subcellular location">
    <subcellularLocation>
        <location evidence="1">Nucleus</location>
    </subcellularLocation>
</comment>
<gene>
    <name evidence="8" type="ORF">HannXRQ_Chr15g0474041</name>
    <name evidence="7" type="ORF">HanXRQr2_Chr15g0682301</name>
</gene>
<reference evidence="7" key="3">
    <citation type="submission" date="2020-06" db="EMBL/GenBank/DDBJ databases">
        <title>Helianthus annuus Genome sequencing and assembly Release 2.</title>
        <authorList>
            <person name="Gouzy J."/>
            <person name="Langlade N."/>
            <person name="Munos S."/>
        </authorList>
    </citation>
    <scope>NUCLEOTIDE SEQUENCE</scope>
    <source>
        <tissue evidence="7">Leaves</tissue>
    </source>
</reference>
<keyword evidence="3" id="KW-0804">Transcription</keyword>
<reference evidence="7 9" key="1">
    <citation type="journal article" date="2017" name="Nature">
        <title>The sunflower genome provides insights into oil metabolism, flowering and Asterid evolution.</title>
        <authorList>
            <person name="Badouin H."/>
            <person name="Gouzy J."/>
            <person name="Grassa C.J."/>
            <person name="Murat F."/>
            <person name="Staton S.E."/>
            <person name="Cottret L."/>
            <person name="Lelandais-Briere C."/>
            <person name="Owens G.L."/>
            <person name="Carrere S."/>
            <person name="Mayjonade B."/>
            <person name="Legrand L."/>
            <person name="Gill N."/>
            <person name="Kane N.C."/>
            <person name="Bowers J.E."/>
            <person name="Hubner S."/>
            <person name="Bellec A."/>
            <person name="Berard A."/>
            <person name="Berges H."/>
            <person name="Blanchet N."/>
            <person name="Boniface M.C."/>
            <person name="Brunel D."/>
            <person name="Catrice O."/>
            <person name="Chaidir N."/>
            <person name="Claudel C."/>
            <person name="Donnadieu C."/>
            <person name="Faraut T."/>
            <person name="Fievet G."/>
            <person name="Helmstetter N."/>
            <person name="King M."/>
            <person name="Knapp S.J."/>
            <person name="Lai Z."/>
            <person name="Le Paslier M.C."/>
            <person name="Lippi Y."/>
            <person name="Lorenzon L."/>
            <person name="Mandel J.R."/>
            <person name="Marage G."/>
            <person name="Marchand G."/>
            <person name="Marquand E."/>
            <person name="Bret-Mestries E."/>
            <person name="Morien E."/>
            <person name="Nambeesan S."/>
            <person name="Nguyen T."/>
            <person name="Pegot-Espagnet P."/>
            <person name="Pouilly N."/>
            <person name="Raftis F."/>
            <person name="Sallet E."/>
            <person name="Schiex T."/>
            <person name="Thomas J."/>
            <person name="Vandecasteele C."/>
            <person name="Vares D."/>
            <person name="Vear F."/>
            <person name="Vautrin S."/>
            <person name="Crespi M."/>
            <person name="Mangin B."/>
            <person name="Burke J.M."/>
            <person name="Salse J."/>
            <person name="Munos S."/>
            <person name="Vincourt P."/>
            <person name="Rieseberg L.H."/>
            <person name="Langlade N.B."/>
        </authorList>
    </citation>
    <scope>NUCLEOTIDE SEQUENCE [LARGE SCALE GENOMIC DNA]</scope>
    <source>
        <strain evidence="9">cv. SF193</strain>
        <tissue evidence="7">Leaves</tissue>
    </source>
</reference>
<dbReference type="Gramene" id="mRNA:HanXRQr2_Chr15g0682301">
    <property type="protein sequence ID" value="mRNA:HanXRQr2_Chr15g0682301"/>
    <property type="gene ID" value="HanXRQr2_Chr15g0682301"/>
</dbReference>
<dbReference type="GO" id="GO:0005634">
    <property type="term" value="C:nucleus"/>
    <property type="evidence" value="ECO:0000318"/>
    <property type="project" value="GO_Central"/>
</dbReference>
<sequence length="303" mass="34523">MQMQHPSKQQQGLLQDLFTPITHTWTTFPDEDVGFLHSFGDNTFNEEDNSYLASSSTIMEHILSSLQPTCDPNLNSFTAVNIPNSSSFEQKIYGHDDKPKPVASFQEGYPRIVEQKDDKIHEEKQAVNGEKKSKSKKVEGQPSKNLMAERRRRKRLNDRLSMLRSIVPRISKMDRTSILGDTIEYMKELMEKVSILKGQDVGTDSNSLNLIVNEAKPRNLPKRRNTETHVQICCSTNPGLLLSTVNALQVLGLDIQNCVMSSFGDFTFQASCSEVHFLFFYFSFCKQTYIPTNIALVEKDMRK</sequence>
<dbReference type="SUPFAM" id="SSF47459">
    <property type="entry name" value="HLH, helix-loop-helix DNA-binding domain"/>
    <property type="match status" value="1"/>
</dbReference>
<dbReference type="Pfam" id="PF00010">
    <property type="entry name" value="HLH"/>
    <property type="match status" value="1"/>
</dbReference>
<dbReference type="PANTHER" id="PTHR31945:SF157">
    <property type="entry name" value="MYC-TYPE, BASIC HELIX-LOOP-HELIX (BHLH) DOMAIN-CONTAINING PROTEIN-RELATED"/>
    <property type="match status" value="1"/>
</dbReference>
<evidence type="ECO:0000259" key="6">
    <source>
        <dbReference type="PROSITE" id="PS50888"/>
    </source>
</evidence>
<proteinExistence type="predicted"/>
<dbReference type="EMBL" id="MNCJ02000330">
    <property type="protein sequence ID" value="KAF5763607.1"/>
    <property type="molecule type" value="Genomic_DNA"/>
</dbReference>
<accession>A0A251S6Z1</accession>
<dbReference type="EMBL" id="CM007904">
    <property type="protein sequence ID" value="OTF94614.1"/>
    <property type="molecule type" value="Genomic_DNA"/>
</dbReference>
<feature type="region of interest" description="Disordered" evidence="5">
    <location>
        <begin position="114"/>
        <end position="148"/>
    </location>
</feature>
<dbReference type="InterPro" id="IPR011598">
    <property type="entry name" value="bHLH_dom"/>
</dbReference>
<dbReference type="InterPro" id="IPR051358">
    <property type="entry name" value="TF_AMS/ICE1/BHLH6-like"/>
</dbReference>
<dbReference type="SMART" id="SM00353">
    <property type="entry name" value="HLH"/>
    <property type="match status" value="1"/>
</dbReference>
<feature type="compositionally biased region" description="Basic and acidic residues" evidence="5">
    <location>
        <begin position="114"/>
        <end position="139"/>
    </location>
</feature>
<dbReference type="GO" id="GO:0046983">
    <property type="term" value="F:protein dimerization activity"/>
    <property type="evidence" value="ECO:0007669"/>
    <property type="project" value="InterPro"/>
</dbReference>
<name>A0A251S6Z1_HELAN</name>
<evidence type="ECO:0000256" key="3">
    <source>
        <dbReference type="ARBA" id="ARBA00023163"/>
    </source>
</evidence>
<feature type="domain" description="BHLH" evidence="6">
    <location>
        <begin position="140"/>
        <end position="189"/>
    </location>
</feature>
<keyword evidence="2" id="KW-0805">Transcription regulation</keyword>
<keyword evidence="9" id="KW-1185">Reference proteome</keyword>
<dbReference type="GO" id="GO:0006355">
    <property type="term" value="P:regulation of DNA-templated transcription"/>
    <property type="evidence" value="ECO:0000318"/>
    <property type="project" value="GO_Central"/>
</dbReference>
<dbReference type="GO" id="GO:0043565">
    <property type="term" value="F:sequence-specific DNA binding"/>
    <property type="evidence" value="ECO:0000318"/>
    <property type="project" value="GO_Central"/>
</dbReference>
<dbReference type="Gene3D" id="4.10.280.10">
    <property type="entry name" value="Helix-loop-helix DNA-binding domain"/>
    <property type="match status" value="1"/>
</dbReference>
<keyword evidence="4" id="KW-0539">Nucleus</keyword>
<evidence type="ECO:0000313" key="8">
    <source>
        <dbReference type="EMBL" id="OTF94614.1"/>
    </source>
</evidence>
<protein>
    <submittedName>
        <fullName evidence="8">Putative myc-type, basic helix-loop-helix (BHLH) domain-containing protein</fullName>
    </submittedName>
    <submittedName>
        <fullName evidence="7">Transcription factor bHLH family</fullName>
    </submittedName>
</protein>
<dbReference type="PROSITE" id="PS50888">
    <property type="entry name" value="BHLH"/>
    <property type="match status" value="1"/>
</dbReference>
<dbReference type="GO" id="GO:0003700">
    <property type="term" value="F:DNA-binding transcription factor activity"/>
    <property type="evidence" value="ECO:0000318"/>
    <property type="project" value="GO_Central"/>
</dbReference>
<evidence type="ECO:0000256" key="2">
    <source>
        <dbReference type="ARBA" id="ARBA00023015"/>
    </source>
</evidence>
<evidence type="ECO:0000313" key="9">
    <source>
        <dbReference type="Proteomes" id="UP000215914"/>
    </source>
</evidence>
<reference evidence="8" key="2">
    <citation type="submission" date="2017-02" db="EMBL/GenBank/DDBJ databases">
        <title>Sunflower complete genome.</title>
        <authorList>
            <person name="Langlade N."/>
            <person name="Munos S."/>
        </authorList>
    </citation>
    <scope>NUCLEOTIDE SEQUENCE [LARGE SCALE GENOMIC DNA]</scope>
    <source>
        <tissue evidence="8">Leaves</tissue>
    </source>
</reference>
<dbReference type="InterPro" id="IPR036638">
    <property type="entry name" value="HLH_DNA-bd_sf"/>
</dbReference>
<organism evidence="8 9">
    <name type="scientific">Helianthus annuus</name>
    <name type="common">Common sunflower</name>
    <dbReference type="NCBI Taxonomy" id="4232"/>
    <lineage>
        <taxon>Eukaryota</taxon>
        <taxon>Viridiplantae</taxon>
        <taxon>Streptophyta</taxon>
        <taxon>Embryophyta</taxon>
        <taxon>Tracheophyta</taxon>
        <taxon>Spermatophyta</taxon>
        <taxon>Magnoliopsida</taxon>
        <taxon>eudicotyledons</taxon>
        <taxon>Gunneridae</taxon>
        <taxon>Pentapetalae</taxon>
        <taxon>asterids</taxon>
        <taxon>campanulids</taxon>
        <taxon>Asterales</taxon>
        <taxon>Asteraceae</taxon>
        <taxon>Asteroideae</taxon>
        <taxon>Heliantheae alliance</taxon>
        <taxon>Heliantheae</taxon>
        <taxon>Helianthus</taxon>
    </lineage>
</organism>
<evidence type="ECO:0000256" key="5">
    <source>
        <dbReference type="SAM" id="MobiDB-lite"/>
    </source>
</evidence>
<dbReference type="Proteomes" id="UP000215914">
    <property type="component" value="Chromosome 15"/>
</dbReference>
<evidence type="ECO:0000313" key="7">
    <source>
        <dbReference type="EMBL" id="KAF5763607.1"/>
    </source>
</evidence>
<dbReference type="InParanoid" id="A0A251S6Z1"/>
<dbReference type="PANTHER" id="PTHR31945">
    <property type="entry name" value="TRANSCRIPTION FACTOR SCREAM2-RELATED"/>
    <property type="match status" value="1"/>
</dbReference>
<dbReference type="AlphaFoldDB" id="A0A251S6Z1"/>
<evidence type="ECO:0000256" key="4">
    <source>
        <dbReference type="ARBA" id="ARBA00023242"/>
    </source>
</evidence>
<evidence type="ECO:0000256" key="1">
    <source>
        <dbReference type="ARBA" id="ARBA00004123"/>
    </source>
</evidence>